<dbReference type="EMBL" id="BMIN01000005">
    <property type="protein sequence ID" value="GGD09108.1"/>
    <property type="molecule type" value="Genomic_DNA"/>
</dbReference>
<accession>A0ABQ1Q045</accession>
<gene>
    <name evidence="1" type="ORF">GCM10011389_15810</name>
</gene>
<name>A0ABQ1Q045_9BACI</name>
<sequence>MRKSFYLFLLTGVAFILLGFKHSPDTDHAMYVHKEQLAGESDQVLKAAVDQQVTLLYVELDQTESDSFYQSFIEQASEKGIDVYAWGGNPSWGLTTHQDAVTEFADWVKSYNSRSGQTSSFKGVNIDIKAYHLPEWDVNQERVLQEWKKNIEAFTAEVKESELEVTATIPFWLDVLETPGSDGKPFHEWMIHQFDQTTILAFRETLEGDNGIMSLIETELETADELGRPLLIGVTMEDTGLDYVSFAEEGIADMNMHLGVLEEHAGDYSSYSGTAFQSYQYVKDQLNLNPEEPIDSGESEEAHESVRGTYIWEAERLIQEGDDILAFAKEQDINFIYARLDLREPYSSYSGFVQKAREAGIEVHAMGGHPTWAKESERFRIKKLIDYVKAYNQQVSASSTFQGIHLDIEPYVLDEWDQDKENLLSQWISNLEFYVEETRLNSNLEASMDLAMWFDEEPAPGKGMPFNRWVIETMDHTSVMAFRDFTEGAGGIMYMAEEELQHAAELNKEILLSVEMKENPYVNHISFYEEGAAYMEQEIDQLNTNLKDHPTYNGTLVHSYKYWTTAKP</sequence>
<keyword evidence="2" id="KW-1185">Reference proteome</keyword>
<evidence type="ECO:0000313" key="1">
    <source>
        <dbReference type="EMBL" id="GGD09108.1"/>
    </source>
</evidence>
<reference evidence="2" key="1">
    <citation type="journal article" date="2019" name="Int. J. Syst. Evol. Microbiol.">
        <title>The Global Catalogue of Microorganisms (GCM) 10K type strain sequencing project: providing services to taxonomists for standard genome sequencing and annotation.</title>
        <authorList>
            <consortium name="The Broad Institute Genomics Platform"/>
            <consortium name="The Broad Institute Genome Sequencing Center for Infectious Disease"/>
            <person name="Wu L."/>
            <person name="Ma J."/>
        </authorList>
    </citation>
    <scope>NUCLEOTIDE SEQUENCE [LARGE SCALE GENOMIC DNA]</scope>
    <source>
        <strain evidence="2">CGMCC 1.15353</strain>
    </source>
</reference>
<protein>
    <submittedName>
        <fullName evidence="1">Uncharacterized protein</fullName>
    </submittedName>
</protein>
<evidence type="ECO:0000313" key="2">
    <source>
        <dbReference type="Proteomes" id="UP000642571"/>
    </source>
</evidence>
<proteinExistence type="predicted"/>
<organism evidence="1 2">
    <name type="scientific">Pontibacillus salipaludis</name>
    <dbReference type="NCBI Taxonomy" id="1697394"/>
    <lineage>
        <taxon>Bacteria</taxon>
        <taxon>Bacillati</taxon>
        <taxon>Bacillota</taxon>
        <taxon>Bacilli</taxon>
        <taxon>Bacillales</taxon>
        <taxon>Bacillaceae</taxon>
        <taxon>Pontibacillus</taxon>
    </lineage>
</organism>
<comment type="caution">
    <text evidence="1">The sequence shown here is derived from an EMBL/GenBank/DDBJ whole genome shotgun (WGS) entry which is preliminary data.</text>
</comment>
<dbReference type="Proteomes" id="UP000642571">
    <property type="component" value="Unassembled WGS sequence"/>
</dbReference>
<dbReference type="RefSeq" id="WP_188652553.1">
    <property type="nucleotide sequence ID" value="NZ_BMIN01000005.1"/>
</dbReference>